<gene>
    <name evidence="2" type="ORF">LNQ49_01740</name>
</gene>
<keyword evidence="3" id="KW-1185">Reference proteome</keyword>
<comment type="caution">
    <text evidence="2">The sequence shown here is derived from an EMBL/GenBank/DDBJ whole genome shotgun (WGS) entry which is preliminary data.</text>
</comment>
<name>A0ABS8MNH7_9FLAO</name>
<feature type="chain" id="PRO_5045247427" evidence="1">
    <location>
        <begin position="19"/>
        <end position="260"/>
    </location>
</feature>
<feature type="signal peptide" evidence="1">
    <location>
        <begin position="1"/>
        <end position="18"/>
    </location>
</feature>
<evidence type="ECO:0000313" key="2">
    <source>
        <dbReference type="EMBL" id="MCC9070324.1"/>
    </source>
</evidence>
<dbReference type="EMBL" id="JAJJMO010000001">
    <property type="protein sequence ID" value="MCC9070324.1"/>
    <property type="molecule type" value="Genomic_DNA"/>
</dbReference>
<sequence length="260" mass="29547">MKKTLLSFMILFSSFSYSQTFDGNLGSKSLNWNNDQKDFNSPPRVGVNPMSIRLWDNYHGINAPSEYGSLLELYGQHGHLVSHLYFDNTWNGGRILYRSAFYAQNTWESWRYLLDSKSDIESSGNLKISGNGNNYIVNGNVGIGTVSPDSKLTVAGNIHAQEVKVTINAGKVPDYVFANDYKLKPLQEVEKYIKENNHLPEIPSAKEIENNGLMLAEMNMNLLKKIEELTLHTIEQQKDIKQLIKVVEEQSKRLNSLENK</sequence>
<keyword evidence="1" id="KW-0732">Signal</keyword>
<dbReference type="RefSeq" id="WP_229987060.1">
    <property type="nucleotide sequence ID" value="NZ_JAJJMO010000001.1"/>
</dbReference>
<dbReference type="Proteomes" id="UP001430919">
    <property type="component" value="Unassembled WGS sequence"/>
</dbReference>
<protein>
    <submittedName>
        <fullName evidence="2">Tail fiber protein</fullName>
    </submittedName>
</protein>
<organism evidence="2 3">
    <name type="scientific">Flavobacterium pisciphilum</name>
    <dbReference type="NCBI Taxonomy" id="2893755"/>
    <lineage>
        <taxon>Bacteria</taxon>
        <taxon>Pseudomonadati</taxon>
        <taxon>Bacteroidota</taxon>
        <taxon>Flavobacteriia</taxon>
        <taxon>Flavobacteriales</taxon>
        <taxon>Flavobacteriaceae</taxon>
        <taxon>Flavobacterium</taxon>
    </lineage>
</organism>
<accession>A0ABS8MNH7</accession>
<evidence type="ECO:0000313" key="3">
    <source>
        <dbReference type="Proteomes" id="UP001430919"/>
    </source>
</evidence>
<reference evidence="2" key="1">
    <citation type="submission" date="2021-11" db="EMBL/GenBank/DDBJ databases">
        <title>Description of novel Flavobacterium species.</title>
        <authorList>
            <person name="Saticioglu I.B."/>
            <person name="Ay H."/>
            <person name="Altun S."/>
            <person name="Duman M."/>
        </authorList>
    </citation>
    <scope>NUCLEOTIDE SEQUENCE</scope>
    <source>
        <strain evidence="2">F-65</strain>
    </source>
</reference>
<evidence type="ECO:0000256" key="1">
    <source>
        <dbReference type="SAM" id="SignalP"/>
    </source>
</evidence>
<proteinExistence type="predicted"/>